<sequence>MTGPTAGEPAPGPAPAPEPAPGPTPPAPTKPPSPSPAPGRRGRGRPSRTAAEAGPGARERILAAARREFAEHGFDRTSVRAVARAAGVDAALVHHYFGTKERVFAASIEVSFEPALGVHDVLAGDRDTIGERLARLFFGVWEDEHTRAPLLAVMRSALTNETAAGVMRTFVLRRLLERIAEGLDVPDPTLRAELAASQMLGVALLRYVLGVEPLASVDAEELVRRVAPTLQRHLTER</sequence>
<dbReference type="SUPFAM" id="SSF48498">
    <property type="entry name" value="Tetracyclin repressor-like, C-terminal domain"/>
    <property type="match status" value="1"/>
</dbReference>
<evidence type="ECO:0000259" key="4">
    <source>
        <dbReference type="PROSITE" id="PS50977"/>
    </source>
</evidence>
<dbReference type="InterPro" id="IPR009057">
    <property type="entry name" value="Homeodomain-like_sf"/>
</dbReference>
<dbReference type="PANTHER" id="PTHR30055">
    <property type="entry name" value="HTH-TYPE TRANSCRIPTIONAL REGULATOR RUTR"/>
    <property type="match status" value="1"/>
</dbReference>
<evidence type="ECO:0000313" key="6">
    <source>
        <dbReference type="Proteomes" id="UP000670475"/>
    </source>
</evidence>
<dbReference type="EMBL" id="JAGIQL010000124">
    <property type="protein sequence ID" value="MBP0460585.1"/>
    <property type="molecule type" value="Genomic_DNA"/>
</dbReference>
<protein>
    <submittedName>
        <fullName evidence="5">TetR family transcriptional regulator</fullName>
    </submittedName>
</protein>
<evidence type="ECO:0000256" key="3">
    <source>
        <dbReference type="SAM" id="MobiDB-lite"/>
    </source>
</evidence>
<dbReference type="InterPro" id="IPR001647">
    <property type="entry name" value="HTH_TetR"/>
</dbReference>
<feature type="compositionally biased region" description="Pro residues" evidence="3">
    <location>
        <begin position="10"/>
        <end position="37"/>
    </location>
</feature>
<dbReference type="AlphaFoldDB" id="A0A940RXH6"/>
<dbReference type="GO" id="GO:0000976">
    <property type="term" value="F:transcription cis-regulatory region binding"/>
    <property type="evidence" value="ECO:0007669"/>
    <property type="project" value="TreeGrafter"/>
</dbReference>
<dbReference type="InterPro" id="IPR041678">
    <property type="entry name" value="TetR_C_16"/>
</dbReference>
<feature type="DNA-binding region" description="H-T-H motif" evidence="2">
    <location>
        <begin position="78"/>
        <end position="97"/>
    </location>
</feature>
<dbReference type="Gene3D" id="1.10.10.60">
    <property type="entry name" value="Homeodomain-like"/>
    <property type="match status" value="1"/>
</dbReference>
<dbReference type="Proteomes" id="UP000670475">
    <property type="component" value="Unassembled WGS sequence"/>
</dbReference>
<organism evidence="5 6">
    <name type="scientific">Streptomyces montanisoli</name>
    <dbReference type="NCBI Taxonomy" id="2798581"/>
    <lineage>
        <taxon>Bacteria</taxon>
        <taxon>Bacillati</taxon>
        <taxon>Actinomycetota</taxon>
        <taxon>Actinomycetes</taxon>
        <taxon>Kitasatosporales</taxon>
        <taxon>Streptomycetaceae</taxon>
        <taxon>Streptomyces</taxon>
    </lineage>
</organism>
<feature type="region of interest" description="Disordered" evidence="3">
    <location>
        <begin position="1"/>
        <end position="57"/>
    </location>
</feature>
<dbReference type="Gene3D" id="1.10.357.10">
    <property type="entry name" value="Tetracycline Repressor, domain 2"/>
    <property type="match status" value="1"/>
</dbReference>
<dbReference type="Pfam" id="PF00440">
    <property type="entry name" value="TetR_N"/>
    <property type="match status" value="1"/>
</dbReference>
<dbReference type="PROSITE" id="PS50977">
    <property type="entry name" value="HTH_TETR_2"/>
    <property type="match status" value="1"/>
</dbReference>
<dbReference type="Pfam" id="PF17920">
    <property type="entry name" value="TetR_C_16"/>
    <property type="match status" value="1"/>
</dbReference>
<comment type="caution">
    <text evidence="5">The sequence shown here is derived from an EMBL/GenBank/DDBJ whole genome shotgun (WGS) entry which is preliminary data.</text>
</comment>
<reference evidence="5" key="1">
    <citation type="submission" date="2021-03" db="EMBL/GenBank/DDBJ databases">
        <title>Whole genome sequence of Streptomyces bomunensis MMS17-BM035.</title>
        <authorList>
            <person name="Lee J.H."/>
        </authorList>
    </citation>
    <scope>NUCLEOTIDE SEQUENCE</scope>
    <source>
        <strain evidence="5">MMS17-BM035</strain>
    </source>
</reference>
<dbReference type="InterPro" id="IPR036271">
    <property type="entry name" value="Tet_transcr_reg_TetR-rel_C_sf"/>
</dbReference>
<evidence type="ECO:0000256" key="2">
    <source>
        <dbReference type="PROSITE-ProRule" id="PRU00335"/>
    </source>
</evidence>
<evidence type="ECO:0000313" key="5">
    <source>
        <dbReference type="EMBL" id="MBP0460585.1"/>
    </source>
</evidence>
<evidence type="ECO:0000256" key="1">
    <source>
        <dbReference type="ARBA" id="ARBA00023125"/>
    </source>
</evidence>
<dbReference type="PRINTS" id="PR00455">
    <property type="entry name" value="HTHTETR"/>
</dbReference>
<gene>
    <name evidence="5" type="ORF">JFN87_24330</name>
</gene>
<proteinExistence type="predicted"/>
<dbReference type="InterPro" id="IPR050109">
    <property type="entry name" value="HTH-type_TetR-like_transc_reg"/>
</dbReference>
<dbReference type="GO" id="GO:0003700">
    <property type="term" value="F:DNA-binding transcription factor activity"/>
    <property type="evidence" value="ECO:0007669"/>
    <property type="project" value="TreeGrafter"/>
</dbReference>
<dbReference type="PANTHER" id="PTHR30055:SF235">
    <property type="entry name" value="TRANSCRIPTIONAL REGULATORY PROTEIN"/>
    <property type="match status" value="1"/>
</dbReference>
<dbReference type="RefSeq" id="WP_209343202.1">
    <property type="nucleotide sequence ID" value="NZ_JAGIQL010000124.1"/>
</dbReference>
<name>A0A940RXH6_9ACTN</name>
<dbReference type="SUPFAM" id="SSF46689">
    <property type="entry name" value="Homeodomain-like"/>
    <property type="match status" value="1"/>
</dbReference>
<accession>A0A940RXH6</accession>
<feature type="domain" description="HTH tetR-type" evidence="4">
    <location>
        <begin position="55"/>
        <end position="115"/>
    </location>
</feature>
<keyword evidence="1 2" id="KW-0238">DNA-binding</keyword>
<keyword evidence="6" id="KW-1185">Reference proteome</keyword>